<sequence>CLYCGEGKLEKFVDVDNLRQHKQEERPVIKSHAVLHCNNVKCIGQVIDFVAGQSCPRIINHDLAACINFRHIVDGLREHGSVPEHFMRPRHASNVPAAASDDGDPL</sequence>
<gene>
    <name evidence="2" type="ORF">COEREDRAFT_47787</name>
</gene>
<name>A0A2G5B4P5_COERN</name>
<protein>
    <submittedName>
        <fullName evidence="2">Uncharacterized protein</fullName>
    </submittedName>
</protein>
<dbReference type="OrthoDB" id="5596236at2759"/>
<accession>A0A2G5B4P5</accession>
<organism evidence="2 3">
    <name type="scientific">Coemansia reversa (strain ATCC 12441 / NRRL 1564)</name>
    <dbReference type="NCBI Taxonomy" id="763665"/>
    <lineage>
        <taxon>Eukaryota</taxon>
        <taxon>Fungi</taxon>
        <taxon>Fungi incertae sedis</taxon>
        <taxon>Zoopagomycota</taxon>
        <taxon>Kickxellomycotina</taxon>
        <taxon>Kickxellomycetes</taxon>
        <taxon>Kickxellales</taxon>
        <taxon>Kickxellaceae</taxon>
        <taxon>Coemansia</taxon>
    </lineage>
</organism>
<evidence type="ECO:0000313" key="2">
    <source>
        <dbReference type="EMBL" id="PIA13975.1"/>
    </source>
</evidence>
<feature type="non-terminal residue" evidence="2">
    <location>
        <position position="1"/>
    </location>
</feature>
<keyword evidence="3" id="KW-1185">Reference proteome</keyword>
<dbReference type="AlphaFoldDB" id="A0A2G5B4P5"/>
<reference evidence="2 3" key="1">
    <citation type="journal article" date="2015" name="Genome Biol. Evol.">
        <title>Phylogenomic analyses indicate that early fungi evolved digesting cell walls of algal ancestors of land plants.</title>
        <authorList>
            <person name="Chang Y."/>
            <person name="Wang S."/>
            <person name="Sekimoto S."/>
            <person name="Aerts A.L."/>
            <person name="Choi C."/>
            <person name="Clum A."/>
            <person name="LaButti K.M."/>
            <person name="Lindquist E.A."/>
            <person name="Yee Ngan C."/>
            <person name="Ohm R.A."/>
            <person name="Salamov A.A."/>
            <person name="Grigoriev I.V."/>
            <person name="Spatafora J.W."/>
            <person name="Berbee M.L."/>
        </authorList>
    </citation>
    <scope>NUCLEOTIDE SEQUENCE [LARGE SCALE GENOMIC DNA]</scope>
    <source>
        <strain evidence="2 3">NRRL 1564</strain>
    </source>
</reference>
<feature type="region of interest" description="Disordered" evidence="1">
    <location>
        <begin position="85"/>
        <end position="106"/>
    </location>
</feature>
<dbReference type="Proteomes" id="UP000242474">
    <property type="component" value="Unassembled WGS sequence"/>
</dbReference>
<evidence type="ECO:0000256" key="1">
    <source>
        <dbReference type="SAM" id="MobiDB-lite"/>
    </source>
</evidence>
<evidence type="ECO:0000313" key="3">
    <source>
        <dbReference type="Proteomes" id="UP000242474"/>
    </source>
</evidence>
<proteinExistence type="predicted"/>
<dbReference type="EMBL" id="KZ303523">
    <property type="protein sequence ID" value="PIA13975.1"/>
    <property type="molecule type" value="Genomic_DNA"/>
</dbReference>